<proteinExistence type="predicted"/>
<reference evidence="1 2" key="1">
    <citation type="submission" date="2018-12" db="EMBL/GenBank/DDBJ databases">
        <authorList>
            <person name="Sun L."/>
            <person name="Chen Z."/>
        </authorList>
    </citation>
    <scope>NUCLEOTIDE SEQUENCE [LARGE SCALE GENOMIC DNA]</scope>
    <source>
        <strain evidence="1 2">DSM 15890</strain>
    </source>
</reference>
<dbReference type="EMBL" id="RZNY01000004">
    <property type="protein sequence ID" value="RUT47540.1"/>
    <property type="molecule type" value="Genomic_DNA"/>
</dbReference>
<comment type="caution">
    <text evidence="1">The sequence shown here is derived from an EMBL/GenBank/DDBJ whole genome shotgun (WGS) entry which is preliminary data.</text>
</comment>
<dbReference type="OrthoDB" id="2607509at2"/>
<accession>A0A433YCC9</accession>
<organism evidence="1 2">
    <name type="scientific">Paenibacillus anaericanus</name>
    <dbReference type="NCBI Taxonomy" id="170367"/>
    <lineage>
        <taxon>Bacteria</taxon>
        <taxon>Bacillati</taxon>
        <taxon>Bacillota</taxon>
        <taxon>Bacilli</taxon>
        <taxon>Bacillales</taxon>
        <taxon>Paenibacillaceae</taxon>
        <taxon>Paenibacillus</taxon>
    </lineage>
</organism>
<evidence type="ECO:0000313" key="2">
    <source>
        <dbReference type="Proteomes" id="UP000279446"/>
    </source>
</evidence>
<dbReference type="Proteomes" id="UP000279446">
    <property type="component" value="Unassembled WGS sequence"/>
</dbReference>
<sequence length="137" mass="16685">MKDISWYVQEIHKIRQLNWLDFDENEQKSLNRNFDSLKRQLESCLSTVMKREPLDRIIRLEIEQFFMPIDTMFKIYQRLLKIEPKDFSVFVDFADYLLLYGPDWEEEANDTLMYVTSNDLQGMYRVALSVNYDKYNE</sequence>
<dbReference type="AlphaFoldDB" id="A0A433YCC9"/>
<keyword evidence="2" id="KW-1185">Reference proteome</keyword>
<name>A0A433YCC9_9BACL</name>
<gene>
    <name evidence="1" type="ORF">EJP82_07510</name>
</gene>
<dbReference type="RefSeq" id="WP_148125748.1">
    <property type="nucleotide sequence ID" value="NZ_RZNY01000004.1"/>
</dbReference>
<evidence type="ECO:0000313" key="1">
    <source>
        <dbReference type="EMBL" id="RUT47540.1"/>
    </source>
</evidence>
<protein>
    <submittedName>
        <fullName evidence="1">Uncharacterized protein</fullName>
    </submittedName>
</protein>